<dbReference type="Proteomes" id="UP000249453">
    <property type="component" value="Unassembled WGS sequence"/>
</dbReference>
<accession>A0A364JXT0</accession>
<dbReference type="AlphaFoldDB" id="A0A364JXT0"/>
<protein>
    <submittedName>
        <fullName evidence="1">Uncharacterized protein</fullName>
    </submittedName>
</protein>
<keyword evidence="2" id="KW-1185">Reference proteome</keyword>
<evidence type="ECO:0000313" key="2">
    <source>
        <dbReference type="Proteomes" id="UP000249453"/>
    </source>
</evidence>
<comment type="caution">
    <text evidence="1">The sequence shown here is derived from an EMBL/GenBank/DDBJ whole genome shotgun (WGS) entry which is preliminary data.</text>
</comment>
<organism evidence="1 2">
    <name type="scientific">Falsochrobactrum ovis</name>
    <dbReference type="NCBI Taxonomy" id="1293442"/>
    <lineage>
        <taxon>Bacteria</taxon>
        <taxon>Pseudomonadati</taxon>
        <taxon>Pseudomonadota</taxon>
        <taxon>Alphaproteobacteria</taxon>
        <taxon>Hyphomicrobiales</taxon>
        <taxon>Brucellaceae</taxon>
        <taxon>Falsochrobactrum</taxon>
    </lineage>
</organism>
<sequence length="101" mass="11216">MSSSTQSTDNDSQSVHLVIAEVWNEGEEESVEVHLLLQSDENEDLVQTVLNILADEGYDQAELLEMAILTDQPEEEPHKSAWQTALSGQVALIEFDGDETE</sequence>
<dbReference type="OrthoDB" id="8452182at2"/>
<gene>
    <name evidence="1" type="ORF">C7374_102272</name>
</gene>
<name>A0A364JXT0_9HYPH</name>
<proteinExistence type="predicted"/>
<reference evidence="1 2" key="1">
    <citation type="submission" date="2018-06" db="EMBL/GenBank/DDBJ databases">
        <title>Genomic Encyclopedia of Type Strains, Phase IV (KMG-IV): sequencing the most valuable type-strain genomes for metagenomic binning, comparative biology and taxonomic classification.</title>
        <authorList>
            <person name="Goeker M."/>
        </authorList>
    </citation>
    <scope>NUCLEOTIDE SEQUENCE [LARGE SCALE GENOMIC DNA]</scope>
    <source>
        <strain evidence="1 2">DSM 26720</strain>
    </source>
</reference>
<dbReference type="RefSeq" id="WP_111574502.1">
    <property type="nucleotide sequence ID" value="NZ_JBHEEY010000003.1"/>
</dbReference>
<dbReference type="EMBL" id="QLMK01000002">
    <property type="protein sequence ID" value="RAK32266.1"/>
    <property type="molecule type" value="Genomic_DNA"/>
</dbReference>
<evidence type="ECO:0000313" key="1">
    <source>
        <dbReference type="EMBL" id="RAK32266.1"/>
    </source>
</evidence>